<organism evidence="2 3">
    <name type="scientific">Candidatus Bodocaedibacter vickermanii</name>
    <dbReference type="NCBI Taxonomy" id="2741701"/>
    <lineage>
        <taxon>Bacteria</taxon>
        <taxon>Pseudomonadati</taxon>
        <taxon>Pseudomonadota</taxon>
        <taxon>Alphaproteobacteria</taxon>
        <taxon>Holosporales</taxon>
        <taxon>Candidatus Paracaedibacteraceae</taxon>
        <taxon>Candidatus Bodocaedibacter</taxon>
    </lineage>
</organism>
<dbReference type="KEGG" id="pbal:CPBP_01196"/>
<evidence type="ECO:0000313" key="3">
    <source>
        <dbReference type="Proteomes" id="UP000594001"/>
    </source>
</evidence>
<dbReference type="AlphaFoldDB" id="A0A7L9RUV8"/>
<evidence type="ECO:0000256" key="1">
    <source>
        <dbReference type="SAM" id="Phobius"/>
    </source>
</evidence>
<keyword evidence="3" id="KW-1185">Reference proteome</keyword>
<proteinExistence type="predicted"/>
<name>A0A7L9RUV8_9PROT</name>
<dbReference type="EMBL" id="CP054719">
    <property type="protein sequence ID" value="QOL20403.1"/>
    <property type="molecule type" value="Genomic_DNA"/>
</dbReference>
<evidence type="ECO:0000313" key="2">
    <source>
        <dbReference type="EMBL" id="QOL20403.1"/>
    </source>
</evidence>
<keyword evidence="1" id="KW-0472">Membrane</keyword>
<accession>A0A7L9RUV8</accession>
<reference evidence="2 3" key="1">
    <citation type="submission" date="2020-06" db="EMBL/GenBank/DDBJ databases">
        <title>The endosymbiont of the kinetoplastid Bodo saltans is a Paracaedibacter-like alpha-proteobacterium possessing a putative toxin-antitoxin system.</title>
        <authorList>
            <person name="Midha S."/>
            <person name="Rigden D.J."/>
            <person name="Siozios S."/>
            <person name="Hurst G.D.D."/>
            <person name="Jackson A.P."/>
        </authorList>
    </citation>
    <scope>NUCLEOTIDE SEQUENCE [LARGE SCALE GENOMIC DNA]</scope>
    <source>
        <strain evidence="2">Lake Konstanz</strain>
    </source>
</reference>
<keyword evidence="1" id="KW-0812">Transmembrane</keyword>
<dbReference type="Proteomes" id="UP000594001">
    <property type="component" value="Chromosome"/>
</dbReference>
<feature type="transmembrane region" description="Helical" evidence="1">
    <location>
        <begin position="7"/>
        <end position="26"/>
    </location>
</feature>
<protein>
    <submittedName>
        <fullName evidence="2">DUF485 domain-containing protein</fullName>
    </submittedName>
</protein>
<dbReference type="RefSeq" id="WP_434057606.1">
    <property type="nucleotide sequence ID" value="NZ_CP054719.1"/>
</dbReference>
<keyword evidence="1" id="KW-1133">Transmembrane helix</keyword>
<sequence length="71" mass="7888">MKSSKISFLFSALLIIINFVFLYAIVGCKEFVSYQVVPGLTVGMIGFAGVITFAIALTWGYVQMINCREKK</sequence>
<feature type="transmembrane region" description="Helical" evidence="1">
    <location>
        <begin position="38"/>
        <end position="62"/>
    </location>
</feature>
<gene>
    <name evidence="2" type="ORF">CPBP_01196</name>
</gene>
<dbReference type="PROSITE" id="PS51257">
    <property type="entry name" value="PROKAR_LIPOPROTEIN"/>
    <property type="match status" value="1"/>
</dbReference>